<comment type="caution">
    <text evidence="15">The sequence shown here is derived from an EMBL/GenBank/DDBJ whole genome shotgun (WGS) entry which is preliminary data.</text>
</comment>
<dbReference type="PANTHER" id="PTHR19300:SF34">
    <property type="entry name" value="BETA-1,4-GALACTOSYLTRANSFERASE"/>
    <property type="match status" value="1"/>
</dbReference>
<keyword evidence="4 12" id="KW-0328">Glycosyltransferase</keyword>
<comment type="cofactor">
    <cofactor evidence="12">
        <name>Mn(2+)</name>
        <dbReference type="ChEBI" id="CHEBI:29035"/>
    </cofactor>
</comment>
<evidence type="ECO:0000259" key="13">
    <source>
        <dbReference type="Pfam" id="PF02709"/>
    </source>
</evidence>
<comment type="subcellular location">
    <subcellularLocation>
        <location evidence="1 12">Golgi apparatus membrane</location>
        <topology evidence="1 12">Single-pass type II membrane protein</topology>
    </subcellularLocation>
</comment>
<evidence type="ECO:0000259" key="14">
    <source>
        <dbReference type="Pfam" id="PF13733"/>
    </source>
</evidence>
<dbReference type="InterPro" id="IPR003859">
    <property type="entry name" value="Galactosyl_T"/>
</dbReference>
<evidence type="ECO:0000256" key="1">
    <source>
        <dbReference type="ARBA" id="ARBA00004323"/>
    </source>
</evidence>
<evidence type="ECO:0000313" key="16">
    <source>
        <dbReference type="Proteomes" id="UP001176940"/>
    </source>
</evidence>
<dbReference type="EMBL" id="CAUEEQ010001541">
    <property type="protein sequence ID" value="CAJ0920117.1"/>
    <property type="molecule type" value="Genomic_DNA"/>
</dbReference>
<keyword evidence="8" id="KW-1133">Transmembrane helix</keyword>
<dbReference type="EC" id="2.4.1.-" evidence="12"/>
<evidence type="ECO:0000256" key="12">
    <source>
        <dbReference type="RuleBase" id="RU368121"/>
    </source>
</evidence>
<organism evidence="15 16">
    <name type="scientific">Ranitomeya imitator</name>
    <name type="common">mimic poison frog</name>
    <dbReference type="NCBI Taxonomy" id="111125"/>
    <lineage>
        <taxon>Eukaryota</taxon>
        <taxon>Metazoa</taxon>
        <taxon>Chordata</taxon>
        <taxon>Craniata</taxon>
        <taxon>Vertebrata</taxon>
        <taxon>Euteleostomi</taxon>
        <taxon>Amphibia</taxon>
        <taxon>Batrachia</taxon>
        <taxon>Anura</taxon>
        <taxon>Neobatrachia</taxon>
        <taxon>Hyloidea</taxon>
        <taxon>Dendrobatidae</taxon>
        <taxon>Dendrobatinae</taxon>
        <taxon>Ranitomeya</taxon>
    </lineage>
</organism>
<dbReference type="InterPro" id="IPR027791">
    <property type="entry name" value="Galactosyl_T_C"/>
</dbReference>
<comment type="function">
    <text evidence="12">Responsible for the synthesis of complex-type N-linked oligosaccharides in many glycoproteins as well as the carbohydrate moieties of glycolipids.</text>
</comment>
<keyword evidence="10 12" id="KW-0325">Glycoprotein</keyword>
<protein>
    <recommendedName>
        <fullName evidence="12">Beta-1,4-galactosyltransferase</fullName>
        <shortName evidence="12">Beta-1,4-GalTase</shortName>
        <ecNumber evidence="12">2.4.1.-</ecNumber>
    </recommendedName>
</protein>
<keyword evidence="9" id="KW-0472">Membrane</keyword>
<dbReference type="InterPro" id="IPR029044">
    <property type="entry name" value="Nucleotide-diphossugar_trans"/>
</dbReference>
<sequence length="431" mass="49908">MMVIAKIRFLMLFLCVQLVVMALLYREGYRKRVAYFFGIFYKNGPHSLALLNAQNLSFPGDVYANLSLISRQTVRDDPLPYCPDASPFIGGPLRVQLPDVLTFEDVVHKNPYVTRGGRYKPPDCESTHKTAIIIPHRNREQHLKYLLYFLHPFLQRQQLNYGIYIIHQAGNSTFNRAKLLNVGFKEAMKDEDWDCMFFHDVDLIPEDDRNLYTCDRFPKHASIAMDKFGYKLPYKTYFGGVSALTPEQYMKMNGFPNNYWVGAVRTTTSPLGEMGSSDCSRLLHHRVPSRVALSGMLISRPSIRHGRYKMIKHGHDKGNEQNPKSYRQLLCMDMWYLERSLAVQSPESFSIVDCLVTVSSFLLETVRSFRLLTVVSFTSRFRFNLLAKTRRTWKQDGMNSLQYTLLSKELPLLYTNITVDIGKDKNLRSRT</sequence>
<gene>
    <name evidence="15" type="ORF">RIMI_LOCUS1196355</name>
</gene>
<name>A0ABN9KQQ1_9NEOB</name>
<dbReference type="CDD" id="cd00899">
    <property type="entry name" value="b4GalT"/>
    <property type="match status" value="1"/>
</dbReference>
<keyword evidence="6" id="KW-0812">Transmembrane</keyword>
<keyword evidence="12" id="KW-0333">Golgi apparatus</keyword>
<evidence type="ECO:0000256" key="7">
    <source>
        <dbReference type="ARBA" id="ARBA00022968"/>
    </source>
</evidence>
<evidence type="ECO:0000256" key="9">
    <source>
        <dbReference type="ARBA" id="ARBA00023136"/>
    </source>
</evidence>
<dbReference type="PRINTS" id="PR02050">
    <property type="entry name" value="B14GALTRFASE"/>
</dbReference>
<evidence type="ECO:0000256" key="10">
    <source>
        <dbReference type="ARBA" id="ARBA00023180"/>
    </source>
</evidence>
<evidence type="ECO:0000256" key="11">
    <source>
        <dbReference type="ARBA" id="ARBA00023211"/>
    </source>
</evidence>
<feature type="domain" description="Galactosyltransferase N-terminal" evidence="14">
    <location>
        <begin position="82"/>
        <end position="215"/>
    </location>
</feature>
<evidence type="ECO:0000256" key="8">
    <source>
        <dbReference type="ARBA" id="ARBA00022989"/>
    </source>
</evidence>
<evidence type="ECO:0000256" key="6">
    <source>
        <dbReference type="ARBA" id="ARBA00022692"/>
    </source>
</evidence>
<dbReference type="Gene3D" id="3.90.550.10">
    <property type="entry name" value="Spore Coat Polysaccharide Biosynthesis Protein SpsA, Chain A"/>
    <property type="match status" value="2"/>
</dbReference>
<keyword evidence="5 12" id="KW-0808">Transferase</keyword>
<reference evidence="15" key="1">
    <citation type="submission" date="2023-07" db="EMBL/GenBank/DDBJ databases">
        <authorList>
            <person name="Stuckert A."/>
        </authorList>
    </citation>
    <scope>NUCLEOTIDE SEQUENCE</scope>
</reference>
<accession>A0ABN9KQQ1</accession>
<dbReference type="Pfam" id="PF13733">
    <property type="entry name" value="Glyco_transf_7N"/>
    <property type="match status" value="1"/>
</dbReference>
<feature type="domain" description="Galactosyltransferase C-terminal" evidence="13">
    <location>
        <begin position="220"/>
        <end position="260"/>
    </location>
</feature>
<dbReference type="SUPFAM" id="SSF53448">
    <property type="entry name" value="Nucleotide-diphospho-sugar transferases"/>
    <property type="match status" value="1"/>
</dbReference>
<evidence type="ECO:0000256" key="4">
    <source>
        <dbReference type="ARBA" id="ARBA00022676"/>
    </source>
</evidence>
<comment type="similarity">
    <text evidence="3 12">Belongs to the glycosyltransferase 7 family.</text>
</comment>
<dbReference type="Proteomes" id="UP001176940">
    <property type="component" value="Unassembled WGS sequence"/>
</dbReference>
<evidence type="ECO:0000256" key="2">
    <source>
        <dbReference type="ARBA" id="ARBA00004922"/>
    </source>
</evidence>
<keyword evidence="12" id="KW-0479">Metal-binding</keyword>
<proteinExistence type="inferred from homology"/>
<evidence type="ECO:0000256" key="5">
    <source>
        <dbReference type="ARBA" id="ARBA00022679"/>
    </source>
</evidence>
<dbReference type="PANTHER" id="PTHR19300">
    <property type="entry name" value="BETA-1,4-GALACTOSYLTRANSFERASE"/>
    <property type="match status" value="1"/>
</dbReference>
<comment type="pathway">
    <text evidence="2 12">Protein modification; protein glycosylation.</text>
</comment>
<keyword evidence="7 12" id="KW-0735">Signal-anchor</keyword>
<evidence type="ECO:0000313" key="15">
    <source>
        <dbReference type="EMBL" id="CAJ0920117.1"/>
    </source>
</evidence>
<dbReference type="Pfam" id="PF02709">
    <property type="entry name" value="Glyco_transf_7C"/>
    <property type="match status" value="1"/>
</dbReference>
<evidence type="ECO:0000256" key="3">
    <source>
        <dbReference type="ARBA" id="ARBA00005735"/>
    </source>
</evidence>
<keyword evidence="16" id="KW-1185">Reference proteome</keyword>
<dbReference type="InterPro" id="IPR027995">
    <property type="entry name" value="Galactosyl_T_N"/>
</dbReference>
<keyword evidence="11 12" id="KW-0464">Manganese</keyword>